<evidence type="ECO:0000313" key="2">
    <source>
        <dbReference type="Proteomes" id="UP001501218"/>
    </source>
</evidence>
<sequence>MKRMFWFGAGVAAGVALTRKVNETTKKATPTGMAEQVGGAVRELAEAVGSFGAEVRAGMEEREDELQDVARNPATVQVRRFDAEADSEARRARRAGR</sequence>
<organism evidence="1 2">
    <name type="scientific">Saccharopolyspora halophila</name>
    <dbReference type="NCBI Taxonomy" id="405551"/>
    <lineage>
        <taxon>Bacteria</taxon>
        <taxon>Bacillati</taxon>
        <taxon>Actinomycetota</taxon>
        <taxon>Actinomycetes</taxon>
        <taxon>Pseudonocardiales</taxon>
        <taxon>Pseudonocardiaceae</taxon>
        <taxon>Saccharopolyspora</taxon>
    </lineage>
</organism>
<gene>
    <name evidence="1" type="ORF">GCM10009854_23130</name>
</gene>
<dbReference type="EMBL" id="BAAARA010000007">
    <property type="protein sequence ID" value="GAA2345637.1"/>
    <property type="molecule type" value="Genomic_DNA"/>
</dbReference>
<proteinExistence type="predicted"/>
<evidence type="ECO:0008006" key="3">
    <source>
        <dbReference type="Google" id="ProtNLM"/>
    </source>
</evidence>
<reference evidence="1 2" key="1">
    <citation type="journal article" date="2019" name="Int. J. Syst. Evol. Microbiol.">
        <title>The Global Catalogue of Microorganisms (GCM) 10K type strain sequencing project: providing services to taxonomists for standard genome sequencing and annotation.</title>
        <authorList>
            <consortium name="The Broad Institute Genomics Platform"/>
            <consortium name="The Broad Institute Genome Sequencing Center for Infectious Disease"/>
            <person name="Wu L."/>
            <person name="Ma J."/>
        </authorList>
    </citation>
    <scope>NUCLEOTIDE SEQUENCE [LARGE SCALE GENOMIC DNA]</scope>
    <source>
        <strain evidence="1 2">JCM 16221</strain>
    </source>
</reference>
<dbReference type="Proteomes" id="UP001501218">
    <property type="component" value="Unassembled WGS sequence"/>
</dbReference>
<dbReference type="RefSeq" id="WP_344129995.1">
    <property type="nucleotide sequence ID" value="NZ_BAAARA010000007.1"/>
</dbReference>
<comment type="caution">
    <text evidence="1">The sequence shown here is derived from an EMBL/GenBank/DDBJ whole genome shotgun (WGS) entry which is preliminary data.</text>
</comment>
<name>A0ABN3G777_9PSEU</name>
<evidence type="ECO:0000313" key="1">
    <source>
        <dbReference type="EMBL" id="GAA2345637.1"/>
    </source>
</evidence>
<keyword evidence="2" id="KW-1185">Reference proteome</keyword>
<protein>
    <recommendedName>
        <fullName evidence="3">Secreted protein</fullName>
    </recommendedName>
</protein>
<accession>A0ABN3G777</accession>